<keyword evidence="2" id="KW-1185">Reference proteome</keyword>
<proteinExistence type="predicted"/>
<dbReference type="EMBL" id="JAYRBN010000061">
    <property type="protein sequence ID" value="KAL2739986.1"/>
    <property type="molecule type" value="Genomic_DNA"/>
</dbReference>
<sequence length="87" mass="9671">MPSFVKRRGQSLRGKFLTGRPAVLRGASIPQNEAITEPWFTGRVYTRSLLLRIASTIVVKTRLTPFVVSVKGEVQERGRSRDGSGIE</sequence>
<accession>A0ABD2C4L7</accession>
<dbReference type="AlphaFoldDB" id="A0ABD2C4L7"/>
<name>A0ABD2C4L7_VESMC</name>
<comment type="caution">
    <text evidence="1">The sequence shown here is derived from an EMBL/GenBank/DDBJ whole genome shotgun (WGS) entry which is preliminary data.</text>
</comment>
<reference evidence="1 2" key="1">
    <citation type="journal article" date="2024" name="Ann. Entomol. Soc. Am.">
        <title>Genomic analyses of the southern and eastern yellowjacket wasps (Hymenoptera: Vespidae) reveal evolutionary signatures of social life.</title>
        <authorList>
            <person name="Catto M.A."/>
            <person name="Caine P.B."/>
            <person name="Orr S.E."/>
            <person name="Hunt B.G."/>
            <person name="Goodisman M.A.D."/>
        </authorList>
    </citation>
    <scope>NUCLEOTIDE SEQUENCE [LARGE SCALE GENOMIC DNA]</scope>
    <source>
        <strain evidence="1">232</strain>
        <tissue evidence="1">Head and thorax</tissue>
    </source>
</reference>
<gene>
    <name evidence="1" type="ORF">V1477_011375</name>
</gene>
<evidence type="ECO:0000313" key="1">
    <source>
        <dbReference type="EMBL" id="KAL2739986.1"/>
    </source>
</evidence>
<dbReference type="Proteomes" id="UP001607303">
    <property type="component" value="Unassembled WGS sequence"/>
</dbReference>
<organism evidence="1 2">
    <name type="scientific">Vespula maculifrons</name>
    <name type="common">Eastern yellow jacket</name>
    <name type="synonym">Wasp</name>
    <dbReference type="NCBI Taxonomy" id="7453"/>
    <lineage>
        <taxon>Eukaryota</taxon>
        <taxon>Metazoa</taxon>
        <taxon>Ecdysozoa</taxon>
        <taxon>Arthropoda</taxon>
        <taxon>Hexapoda</taxon>
        <taxon>Insecta</taxon>
        <taxon>Pterygota</taxon>
        <taxon>Neoptera</taxon>
        <taxon>Endopterygota</taxon>
        <taxon>Hymenoptera</taxon>
        <taxon>Apocrita</taxon>
        <taxon>Aculeata</taxon>
        <taxon>Vespoidea</taxon>
        <taxon>Vespidae</taxon>
        <taxon>Vespinae</taxon>
        <taxon>Vespula</taxon>
    </lineage>
</organism>
<protein>
    <submittedName>
        <fullName evidence="1">Uncharacterized protein</fullName>
    </submittedName>
</protein>
<evidence type="ECO:0000313" key="2">
    <source>
        <dbReference type="Proteomes" id="UP001607303"/>
    </source>
</evidence>